<proteinExistence type="predicted"/>
<name>A0A026VSE8_OOCBI</name>
<evidence type="ECO:0000313" key="2">
    <source>
        <dbReference type="Proteomes" id="UP000053097"/>
    </source>
</evidence>
<dbReference type="Proteomes" id="UP000053097">
    <property type="component" value="Unassembled WGS sequence"/>
</dbReference>
<dbReference type="EMBL" id="KK108590">
    <property type="protein sequence ID" value="EZA46678.1"/>
    <property type="molecule type" value="Genomic_DNA"/>
</dbReference>
<sequence length="127" mass="15029">MEQNNAAIQHIDTLSRSRYSIKQEGNQVEQTIEDKHKGILEFVLEEIENEDTSWVNPMSDRSNPITDKVNHPICAEDREQLKKNTITDKLHTLETLEHVKLEKQNLKEQERHLYQEIRIRELALDNE</sequence>
<reference evidence="1 2" key="1">
    <citation type="journal article" date="2014" name="Curr. Biol.">
        <title>The genome of the clonal raider ant Cerapachys biroi.</title>
        <authorList>
            <person name="Oxley P.R."/>
            <person name="Ji L."/>
            <person name="Fetter-Pruneda I."/>
            <person name="McKenzie S.K."/>
            <person name="Li C."/>
            <person name="Hu H."/>
            <person name="Zhang G."/>
            <person name="Kronauer D.J."/>
        </authorList>
    </citation>
    <scope>NUCLEOTIDE SEQUENCE [LARGE SCALE GENOMIC DNA]</scope>
</reference>
<organism evidence="1 2">
    <name type="scientific">Ooceraea biroi</name>
    <name type="common">Clonal raider ant</name>
    <name type="synonym">Cerapachys biroi</name>
    <dbReference type="NCBI Taxonomy" id="2015173"/>
    <lineage>
        <taxon>Eukaryota</taxon>
        <taxon>Metazoa</taxon>
        <taxon>Ecdysozoa</taxon>
        <taxon>Arthropoda</taxon>
        <taxon>Hexapoda</taxon>
        <taxon>Insecta</taxon>
        <taxon>Pterygota</taxon>
        <taxon>Neoptera</taxon>
        <taxon>Endopterygota</taxon>
        <taxon>Hymenoptera</taxon>
        <taxon>Apocrita</taxon>
        <taxon>Aculeata</taxon>
        <taxon>Formicoidea</taxon>
        <taxon>Formicidae</taxon>
        <taxon>Dorylinae</taxon>
        <taxon>Ooceraea</taxon>
    </lineage>
</organism>
<dbReference type="AlphaFoldDB" id="A0A026VSE8"/>
<feature type="non-terminal residue" evidence="1">
    <location>
        <position position="127"/>
    </location>
</feature>
<evidence type="ECO:0000313" key="1">
    <source>
        <dbReference type="EMBL" id="EZA46678.1"/>
    </source>
</evidence>
<gene>
    <name evidence="1" type="ORF">X777_03565</name>
</gene>
<keyword evidence="2" id="KW-1185">Reference proteome</keyword>
<accession>A0A026VSE8</accession>
<protein>
    <submittedName>
        <fullName evidence="1">Uncharacterized protein</fullName>
    </submittedName>
</protein>